<gene>
    <name evidence="3" type="ORF">LTR62_000175</name>
</gene>
<feature type="compositionally biased region" description="Polar residues" evidence="1">
    <location>
        <begin position="264"/>
        <end position="284"/>
    </location>
</feature>
<dbReference type="Pfam" id="PF12763">
    <property type="entry name" value="EH"/>
    <property type="match status" value="1"/>
</dbReference>
<feature type="compositionally biased region" description="Basic residues" evidence="1">
    <location>
        <begin position="445"/>
        <end position="460"/>
    </location>
</feature>
<feature type="region of interest" description="Disordered" evidence="1">
    <location>
        <begin position="492"/>
        <end position="516"/>
    </location>
</feature>
<feature type="domain" description="EH" evidence="2">
    <location>
        <begin position="515"/>
        <end position="594"/>
    </location>
</feature>
<sequence>MSTAHTPSRQSSFASINSNTAARNTALLGATKAFGRPAANRSPSSTYPVNNGAVAAATRARVGLTRREAESTNISGTNVGRNITAIPAQATRDVSPKNYAALRDVGQDLQSRRQVEVGRHVNRGRQERANSPPRHGPETRTRRPYDVDGASAQRRSAPLTASKPVPASKPRRLSVSGIDSGHRQNSRETDMSPTRPTISLVELYERKSTESGVPAKQAKAQPRSVEDLPLASPKDVRVPESGGITSMFQMELSDGWPTPKPVRNNGSSSEDYVSASEDTATPVSTAPVRARHLEASSPSSDRGENERSPIPSRTSPSPLRNVSTQPMPIKPAPYPARVSTLPVEKTSLSSQSSQSVAAQYRMLYPRRTTPLNTGNDLANALVASSLASSRAPSPSKLDVPSLNSRHKHKPLSLSRTPSPVKYGMRHTLRKVDSEESETEDEAHPYGKHHKKRHVRKHPNKHHEGDRKRWRDAVTERERKRYEGVWAANRGLHISFQPQKEQEPRRAQDTSTSPKATLSNELHCVSNIITRDIWSRSRLPGDVLADVWDLVDNDRVGRLNKEEFVVGMWLIDQRLKGRKLPVKVTPTVWQSVKGIQGIKIRNLH</sequence>
<name>A0AAN7TSG4_9PEZI</name>
<dbReference type="SMART" id="SM00027">
    <property type="entry name" value="EH"/>
    <property type="match status" value="1"/>
</dbReference>
<feature type="compositionally biased region" description="Low complexity" evidence="1">
    <location>
        <begin position="308"/>
        <end position="320"/>
    </location>
</feature>
<accession>A0AAN7TSG4</accession>
<dbReference type="SUPFAM" id="SSF47473">
    <property type="entry name" value="EF-hand"/>
    <property type="match status" value="1"/>
</dbReference>
<dbReference type="EMBL" id="JAVRRL010000001">
    <property type="protein sequence ID" value="KAK5118964.1"/>
    <property type="molecule type" value="Genomic_DNA"/>
</dbReference>
<feature type="region of interest" description="Disordered" evidence="1">
    <location>
        <begin position="106"/>
        <end position="335"/>
    </location>
</feature>
<feature type="compositionally biased region" description="Basic and acidic residues" evidence="1">
    <location>
        <begin position="461"/>
        <end position="471"/>
    </location>
</feature>
<feature type="compositionally biased region" description="Basic and acidic residues" evidence="1">
    <location>
        <begin position="180"/>
        <end position="190"/>
    </location>
</feature>
<dbReference type="PROSITE" id="PS50031">
    <property type="entry name" value="EH"/>
    <property type="match status" value="1"/>
</dbReference>
<feature type="compositionally biased region" description="Low complexity" evidence="1">
    <location>
        <begin position="386"/>
        <end position="397"/>
    </location>
</feature>
<feature type="region of interest" description="Disordered" evidence="1">
    <location>
        <begin position="386"/>
        <end position="471"/>
    </location>
</feature>
<evidence type="ECO:0000313" key="4">
    <source>
        <dbReference type="Proteomes" id="UP001310890"/>
    </source>
</evidence>
<evidence type="ECO:0000259" key="2">
    <source>
        <dbReference type="PROSITE" id="PS50031"/>
    </source>
</evidence>
<evidence type="ECO:0000256" key="1">
    <source>
        <dbReference type="SAM" id="MobiDB-lite"/>
    </source>
</evidence>
<proteinExistence type="predicted"/>
<comment type="caution">
    <text evidence="3">The sequence shown here is derived from an EMBL/GenBank/DDBJ whole genome shotgun (WGS) entry which is preliminary data.</text>
</comment>
<protein>
    <recommendedName>
        <fullName evidence="2">EH domain-containing protein</fullName>
    </recommendedName>
</protein>
<feature type="compositionally biased region" description="Basic and acidic residues" evidence="1">
    <location>
        <begin position="110"/>
        <end position="128"/>
    </location>
</feature>
<feature type="compositionally biased region" description="Basic and acidic residues" evidence="1">
    <location>
        <begin position="135"/>
        <end position="146"/>
    </location>
</feature>
<organism evidence="3 4">
    <name type="scientific">Meristemomyces frigidus</name>
    <dbReference type="NCBI Taxonomy" id="1508187"/>
    <lineage>
        <taxon>Eukaryota</taxon>
        <taxon>Fungi</taxon>
        <taxon>Dikarya</taxon>
        <taxon>Ascomycota</taxon>
        <taxon>Pezizomycotina</taxon>
        <taxon>Dothideomycetes</taxon>
        <taxon>Dothideomycetidae</taxon>
        <taxon>Mycosphaerellales</taxon>
        <taxon>Teratosphaeriaceae</taxon>
        <taxon>Meristemomyces</taxon>
    </lineage>
</organism>
<dbReference type="InterPro" id="IPR011992">
    <property type="entry name" value="EF-hand-dom_pair"/>
</dbReference>
<dbReference type="CDD" id="cd00052">
    <property type="entry name" value="EH"/>
    <property type="match status" value="1"/>
</dbReference>
<evidence type="ECO:0000313" key="3">
    <source>
        <dbReference type="EMBL" id="KAK5118964.1"/>
    </source>
</evidence>
<reference evidence="3" key="1">
    <citation type="submission" date="2023-08" db="EMBL/GenBank/DDBJ databases">
        <title>Black Yeasts Isolated from many extreme environments.</title>
        <authorList>
            <person name="Coleine C."/>
            <person name="Stajich J.E."/>
            <person name="Selbmann L."/>
        </authorList>
    </citation>
    <scope>NUCLEOTIDE SEQUENCE</scope>
    <source>
        <strain evidence="3">CCFEE 5401</strain>
    </source>
</reference>
<dbReference type="AlphaFoldDB" id="A0AAN7TSG4"/>
<dbReference type="InterPro" id="IPR000261">
    <property type="entry name" value="EH_dom"/>
</dbReference>
<dbReference type="Gene3D" id="1.10.238.10">
    <property type="entry name" value="EF-hand"/>
    <property type="match status" value="1"/>
</dbReference>
<dbReference type="Proteomes" id="UP001310890">
    <property type="component" value="Unassembled WGS sequence"/>
</dbReference>